<keyword evidence="3" id="KW-1185">Reference proteome</keyword>
<evidence type="ECO:0000256" key="1">
    <source>
        <dbReference type="SAM" id="MobiDB-lite"/>
    </source>
</evidence>
<protein>
    <submittedName>
        <fullName evidence="2">Uncharacterized protein</fullName>
    </submittedName>
</protein>
<feature type="non-terminal residue" evidence="2">
    <location>
        <position position="1"/>
    </location>
</feature>
<evidence type="ECO:0000313" key="3">
    <source>
        <dbReference type="Proteomes" id="UP000541444"/>
    </source>
</evidence>
<dbReference type="OrthoDB" id="1906820at2759"/>
<sequence>APSKADASWTWGSIQSAIGNINANSCWQIRTGTQVRFWSDCWIPTMAGWRPTPRGSDRMEDQPLWVFIPQEGEADELKWCLSKDGKFSIKSAYRVIMAARNSSCRFASIEEGEALAVLGGVTWAREQGLARVNVETDVKAIFSFLFLMIFRFDILFLMLNYRVGVKWFNDDVLLAVVIMKDNCKKRQRTITNSSNSDNSDKNNPSPHVSPGQSDAMLEARIEKSQKFFKDFGPKLIDKSEQIKRKRVDYLEELECRREAQMDPSFEQEKTMEEVLERESFVNCKLEQLMERLSIVDIEKGTLNSQISDARTVKELKIKRIFSHILLKEINEEREVLELKRGDVLTEVKRLAALRLATVSSQSP</sequence>
<dbReference type="EMBL" id="JACGCM010000722">
    <property type="protein sequence ID" value="KAF6167674.1"/>
    <property type="molecule type" value="Genomic_DNA"/>
</dbReference>
<organism evidence="2 3">
    <name type="scientific">Kingdonia uniflora</name>
    <dbReference type="NCBI Taxonomy" id="39325"/>
    <lineage>
        <taxon>Eukaryota</taxon>
        <taxon>Viridiplantae</taxon>
        <taxon>Streptophyta</taxon>
        <taxon>Embryophyta</taxon>
        <taxon>Tracheophyta</taxon>
        <taxon>Spermatophyta</taxon>
        <taxon>Magnoliopsida</taxon>
        <taxon>Ranunculales</taxon>
        <taxon>Circaeasteraceae</taxon>
        <taxon>Kingdonia</taxon>
    </lineage>
</organism>
<proteinExistence type="predicted"/>
<dbReference type="Proteomes" id="UP000541444">
    <property type="component" value="Unassembled WGS sequence"/>
</dbReference>
<comment type="caution">
    <text evidence="2">The sequence shown here is derived from an EMBL/GenBank/DDBJ whole genome shotgun (WGS) entry which is preliminary data.</text>
</comment>
<feature type="region of interest" description="Disordered" evidence="1">
    <location>
        <begin position="188"/>
        <end position="212"/>
    </location>
</feature>
<reference evidence="2 3" key="1">
    <citation type="journal article" date="2020" name="IScience">
        <title>Genome Sequencing of the Endangered Kingdonia uniflora (Circaeasteraceae, Ranunculales) Reveals Potential Mechanisms of Evolutionary Specialization.</title>
        <authorList>
            <person name="Sun Y."/>
            <person name="Deng T."/>
            <person name="Zhang A."/>
            <person name="Moore M.J."/>
            <person name="Landis J.B."/>
            <person name="Lin N."/>
            <person name="Zhang H."/>
            <person name="Zhang X."/>
            <person name="Huang J."/>
            <person name="Zhang X."/>
            <person name="Sun H."/>
            <person name="Wang H."/>
        </authorList>
    </citation>
    <scope>NUCLEOTIDE SEQUENCE [LARGE SCALE GENOMIC DNA]</scope>
    <source>
        <strain evidence="2">TB1705</strain>
        <tissue evidence="2">Leaf</tissue>
    </source>
</reference>
<feature type="compositionally biased region" description="Low complexity" evidence="1">
    <location>
        <begin position="192"/>
        <end position="206"/>
    </location>
</feature>
<evidence type="ECO:0000313" key="2">
    <source>
        <dbReference type="EMBL" id="KAF6167674.1"/>
    </source>
</evidence>
<dbReference type="AlphaFoldDB" id="A0A7J7NL31"/>
<accession>A0A7J7NL31</accession>
<name>A0A7J7NL31_9MAGN</name>
<gene>
    <name evidence="2" type="ORF">GIB67_033176</name>
</gene>